<reference evidence="2 3" key="1">
    <citation type="submission" date="2017-10" db="EMBL/GenBank/DDBJ databases">
        <title>Sequencing the genomes of 1000 actinobacteria strains.</title>
        <authorList>
            <person name="Klenk H.-P."/>
        </authorList>
    </citation>
    <scope>NUCLEOTIDE SEQUENCE [LARGE SCALE GENOMIC DNA]</scope>
    <source>
        <strain evidence="2 3">DSM 21863</strain>
    </source>
</reference>
<evidence type="ECO:0000313" key="2">
    <source>
        <dbReference type="EMBL" id="PFG43370.1"/>
    </source>
</evidence>
<feature type="transmembrane region" description="Helical" evidence="1">
    <location>
        <begin position="189"/>
        <end position="211"/>
    </location>
</feature>
<sequence>MLHALRSELTRSRRPGVLGAWFGLTALFAVMIVVVIFQLSTDPAGAPAAGPGVAFPSVETLESARGIMAPLAAASSMFGIVALAFWAVLTAADHSTGLVRLLVAAQPRRWKLVVGKVGALALWTAAATTVAMLVDLLAAPVVGGTSDLDLTAWGTDTVAVVVGAWIDLFLALLVWGMIGLVLAVVTRSAAVAVSVGAGWVLVVESVLTAAFDGLRDWLPGSTISALAAGGNDVLSYGTALALGAAYVMVCLVITLVVFARRDITD</sequence>
<dbReference type="AlphaFoldDB" id="A0A2A9EYR0"/>
<dbReference type="EMBL" id="PDJJ01000001">
    <property type="protein sequence ID" value="PFG43370.1"/>
    <property type="molecule type" value="Genomic_DNA"/>
</dbReference>
<feature type="transmembrane region" description="Helical" evidence="1">
    <location>
        <begin position="67"/>
        <end position="92"/>
    </location>
</feature>
<keyword evidence="1" id="KW-0812">Transmembrane</keyword>
<dbReference type="Proteomes" id="UP000224130">
    <property type="component" value="Unassembled WGS sequence"/>
</dbReference>
<organism evidence="2 3">
    <name type="scientific">Isoptericola jiangsuensis</name>
    <dbReference type="NCBI Taxonomy" id="548579"/>
    <lineage>
        <taxon>Bacteria</taxon>
        <taxon>Bacillati</taxon>
        <taxon>Actinomycetota</taxon>
        <taxon>Actinomycetes</taxon>
        <taxon>Micrococcales</taxon>
        <taxon>Promicromonosporaceae</taxon>
        <taxon>Isoptericola</taxon>
    </lineage>
</organism>
<gene>
    <name evidence="2" type="ORF">ATJ88_2057</name>
</gene>
<evidence type="ECO:0000256" key="1">
    <source>
        <dbReference type="SAM" id="Phobius"/>
    </source>
</evidence>
<keyword evidence="3" id="KW-1185">Reference proteome</keyword>
<keyword evidence="1" id="KW-1133">Transmembrane helix</keyword>
<proteinExistence type="predicted"/>
<feature type="transmembrane region" description="Helical" evidence="1">
    <location>
        <begin position="113"/>
        <end position="138"/>
    </location>
</feature>
<evidence type="ECO:0008006" key="4">
    <source>
        <dbReference type="Google" id="ProtNLM"/>
    </source>
</evidence>
<keyword evidence="1" id="KW-0472">Membrane</keyword>
<comment type="caution">
    <text evidence="2">The sequence shown here is derived from an EMBL/GenBank/DDBJ whole genome shotgun (WGS) entry which is preliminary data.</text>
</comment>
<name>A0A2A9EYR0_9MICO</name>
<accession>A0A2A9EYR0</accession>
<evidence type="ECO:0000313" key="3">
    <source>
        <dbReference type="Proteomes" id="UP000224130"/>
    </source>
</evidence>
<protein>
    <recommendedName>
        <fullName evidence="4">ABC-2 type transport system permease protein</fullName>
    </recommendedName>
</protein>
<feature type="transmembrane region" description="Helical" evidence="1">
    <location>
        <begin position="158"/>
        <end position="182"/>
    </location>
</feature>
<feature type="transmembrane region" description="Helical" evidence="1">
    <location>
        <begin position="239"/>
        <end position="259"/>
    </location>
</feature>
<feature type="transmembrane region" description="Helical" evidence="1">
    <location>
        <begin position="20"/>
        <end position="39"/>
    </location>
</feature>